<feature type="transmembrane region" description="Helical" evidence="9">
    <location>
        <begin position="68"/>
        <end position="86"/>
    </location>
</feature>
<comment type="caution">
    <text evidence="10">The sequence shown here is derived from an EMBL/GenBank/DDBJ whole genome shotgun (WGS) entry which is preliminary data.</text>
</comment>
<dbReference type="PIRSF" id="PIRSF018472">
    <property type="entry name" value="MreD_proteobac"/>
    <property type="match status" value="1"/>
</dbReference>
<protein>
    <recommendedName>
        <fullName evidence="8">Rod shape-determining protein MreD</fullName>
    </recommendedName>
</protein>
<comment type="subcellular location">
    <subcellularLocation>
        <location evidence="8">Cell inner membrane</location>
    </subcellularLocation>
    <subcellularLocation>
        <location evidence="1">Cell membrane</location>
        <topology evidence="1">Multi-pass membrane protein</topology>
    </subcellularLocation>
</comment>
<keyword evidence="3 8" id="KW-1003">Cell membrane</keyword>
<evidence type="ECO:0000256" key="5">
    <source>
        <dbReference type="ARBA" id="ARBA00022960"/>
    </source>
</evidence>
<reference evidence="10 11" key="1">
    <citation type="submission" date="2016-02" db="EMBL/GenBank/DDBJ databases">
        <authorList>
            <person name="Wen L."/>
            <person name="He K."/>
            <person name="Yang H."/>
        </authorList>
    </citation>
    <scope>NUCLEOTIDE SEQUENCE [LARGE SCALE GENOMIC DNA]</scope>
    <source>
        <strain evidence="10 11">CV58</strain>
    </source>
</reference>
<dbReference type="OrthoDB" id="6647425at2"/>
<evidence type="ECO:0000256" key="4">
    <source>
        <dbReference type="ARBA" id="ARBA00022692"/>
    </source>
</evidence>
<dbReference type="PANTHER" id="PTHR37484">
    <property type="entry name" value="ROD SHAPE-DETERMINING PROTEIN MRED"/>
    <property type="match status" value="1"/>
</dbReference>
<dbReference type="RefSeq" id="WP_068389979.1">
    <property type="nucleotide sequence ID" value="NZ_LSZO01000145.1"/>
</dbReference>
<proteinExistence type="inferred from homology"/>
<keyword evidence="8" id="KW-0997">Cell inner membrane</keyword>
<comment type="function">
    <text evidence="8">Involved in formation of the rod shape of the cell. May also contribute to regulation of formation of penicillin-binding proteins.</text>
</comment>
<evidence type="ECO:0000256" key="2">
    <source>
        <dbReference type="ARBA" id="ARBA00007776"/>
    </source>
</evidence>
<dbReference type="PANTHER" id="PTHR37484:SF1">
    <property type="entry name" value="ROD SHAPE-DETERMINING PROTEIN MRED"/>
    <property type="match status" value="1"/>
</dbReference>
<feature type="transmembrane region" description="Helical" evidence="9">
    <location>
        <begin position="6"/>
        <end position="25"/>
    </location>
</feature>
<evidence type="ECO:0000256" key="1">
    <source>
        <dbReference type="ARBA" id="ARBA00004651"/>
    </source>
</evidence>
<feature type="transmembrane region" description="Helical" evidence="9">
    <location>
        <begin position="106"/>
        <end position="124"/>
    </location>
</feature>
<keyword evidence="5 8" id="KW-0133">Cell shape</keyword>
<evidence type="ECO:0000256" key="9">
    <source>
        <dbReference type="SAM" id="Phobius"/>
    </source>
</evidence>
<name>A0A139SV45_9GAMM</name>
<keyword evidence="6 9" id="KW-1133">Transmembrane helix</keyword>
<dbReference type="Pfam" id="PF04093">
    <property type="entry name" value="MreD"/>
    <property type="match status" value="1"/>
</dbReference>
<sequence>MNASPLRLPLPLWLSLFCGLLLDIVPLPDFMQPGRPLWLALILSFWVLYLPSWVGFFTAFVLGLFADVLFGTWFGQHALVLLWLVFCLRLAERRLLRSTLWWQSQWLLLIFASAQLIHLWLGVLGGSRPALLSFLLPAFISAVLWPWIFLLLRGLQRRLNLVEN</sequence>
<gene>
    <name evidence="10" type="ORF">AXE65_02265</name>
</gene>
<evidence type="ECO:0000256" key="3">
    <source>
        <dbReference type="ARBA" id="ARBA00022475"/>
    </source>
</evidence>
<dbReference type="GO" id="GO:0008360">
    <property type="term" value="P:regulation of cell shape"/>
    <property type="evidence" value="ECO:0007669"/>
    <property type="project" value="UniProtKB-UniRule"/>
</dbReference>
<evidence type="ECO:0000256" key="7">
    <source>
        <dbReference type="ARBA" id="ARBA00023136"/>
    </source>
</evidence>
<keyword evidence="11" id="KW-1185">Reference proteome</keyword>
<comment type="similarity">
    <text evidence="2 8">Belongs to the MreD family.</text>
</comment>
<feature type="transmembrane region" description="Helical" evidence="9">
    <location>
        <begin position="37"/>
        <end position="62"/>
    </location>
</feature>
<dbReference type="Proteomes" id="UP000072660">
    <property type="component" value="Unassembled WGS sequence"/>
</dbReference>
<keyword evidence="4 9" id="KW-0812">Transmembrane</keyword>
<dbReference type="GO" id="GO:0005886">
    <property type="term" value="C:plasma membrane"/>
    <property type="evidence" value="ECO:0007669"/>
    <property type="project" value="UniProtKB-SubCell"/>
</dbReference>
<dbReference type="InterPro" id="IPR007227">
    <property type="entry name" value="Cell_shape_determining_MreD"/>
</dbReference>
<feature type="transmembrane region" description="Helical" evidence="9">
    <location>
        <begin position="130"/>
        <end position="152"/>
    </location>
</feature>
<accession>A0A139SV45</accession>
<evidence type="ECO:0000256" key="6">
    <source>
        <dbReference type="ARBA" id="ARBA00022989"/>
    </source>
</evidence>
<dbReference type="EMBL" id="LSZO01000145">
    <property type="protein sequence ID" value="KXU38302.1"/>
    <property type="molecule type" value="Genomic_DNA"/>
</dbReference>
<dbReference type="InterPro" id="IPR026034">
    <property type="entry name" value="MreD_proteobac"/>
</dbReference>
<evidence type="ECO:0000313" key="10">
    <source>
        <dbReference type="EMBL" id="KXU38302.1"/>
    </source>
</evidence>
<dbReference type="AlphaFoldDB" id="A0A139SV45"/>
<keyword evidence="7 8" id="KW-0472">Membrane</keyword>
<evidence type="ECO:0000313" key="11">
    <source>
        <dbReference type="Proteomes" id="UP000072660"/>
    </source>
</evidence>
<dbReference type="NCBIfam" id="TIGR03426">
    <property type="entry name" value="shape_MreD"/>
    <property type="match status" value="1"/>
</dbReference>
<organism evidence="10 11">
    <name type="scientific">Ventosimonas gracilis</name>
    <dbReference type="NCBI Taxonomy" id="1680762"/>
    <lineage>
        <taxon>Bacteria</taxon>
        <taxon>Pseudomonadati</taxon>
        <taxon>Pseudomonadota</taxon>
        <taxon>Gammaproteobacteria</taxon>
        <taxon>Pseudomonadales</taxon>
        <taxon>Ventosimonadaceae</taxon>
        <taxon>Ventosimonas</taxon>
    </lineage>
</organism>
<evidence type="ECO:0000256" key="8">
    <source>
        <dbReference type="PIRNR" id="PIRNR018472"/>
    </source>
</evidence>